<reference evidence="3" key="1">
    <citation type="journal article" date="2010" name="Nat. Biotechnol.">
        <title>Draft genome sequence of the oilseed species Ricinus communis.</title>
        <authorList>
            <person name="Chan A.P."/>
            <person name="Crabtree J."/>
            <person name="Zhao Q."/>
            <person name="Lorenzi H."/>
            <person name="Orvis J."/>
            <person name="Puiu D."/>
            <person name="Melake-Berhan A."/>
            <person name="Jones K.M."/>
            <person name="Redman J."/>
            <person name="Chen G."/>
            <person name="Cahoon E.B."/>
            <person name="Gedil M."/>
            <person name="Stanke M."/>
            <person name="Haas B.J."/>
            <person name="Wortman J.R."/>
            <person name="Fraser-Liggett C.M."/>
            <person name="Ravel J."/>
            <person name="Rabinowicz P.D."/>
        </authorList>
    </citation>
    <scope>NUCLEOTIDE SEQUENCE [LARGE SCALE GENOMIC DNA]</scope>
    <source>
        <strain evidence="3">cv. Hale</strain>
    </source>
</reference>
<dbReference type="InParanoid" id="B9S622"/>
<protein>
    <submittedName>
        <fullName evidence="2">Uncharacterized protein</fullName>
    </submittedName>
</protein>
<gene>
    <name evidence="2" type="ORF">RCOM_1063100</name>
</gene>
<dbReference type="Proteomes" id="UP000008311">
    <property type="component" value="Unassembled WGS sequence"/>
</dbReference>
<dbReference type="EMBL" id="EQ973877">
    <property type="protein sequence ID" value="EEF40931.1"/>
    <property type="molecule type" value="Genomic_DNA"/>
</dbReference>
<accession>B9S622</accession>
<evidence type="ECO:0000313" key="2">
    <source>
        <dbReference type="EMBL" id="EEF40931.1"/>
    </source>
</evidence>
<feature type="region of interest" description="Disordered" evidence="1">
    <location>
        <begin position="44"/>
        <end position="67"/>
    </location>
</feature>
<sequence length="88" mass="9857">MREELKTFMTSLQARQAASSASKQVADPPCALTIDLTSRNEYRSQTLQQRPGEVSFNSPRRESSSIASIARFDDRAYEDPMADLKSLT</sequence>
<organism evidence="2 3">
    <name type="scientific">Ricinus communis</name>
    <name type="common">Castor bean</name>
    <dbReference type="NCBI Taxonomy" id="3988"/>
    <lineage>
        <taxon>Eukaryota</taxon>
        <taxon>Viridiplantae</taxon>
        <taxon>Streptophyta</taxon>
        <taxon>Embryophyta</taxon>
        <taxon>Tracheophyta</taxon>
        <taxon>Spermatophyta</taxon>
        <taxon>Magnoliopsida</taxon>
        <taxon>eudicotyledons</taxon>
        <taxon>Gunneridae</taxon>
        <taxon>Pentapetalae</taxon>
        <taxon>rosids</taxon>
        <taxon>fabids</taxon>
        <taxon>Malpighiales</taxon>
        <taxon>Euphorbiaceae</taxon>
        <taxon>Acalyphoideae</taxon>
        <taxon>Acalypheae</taxon>
        <taxon>Ricinus</taxon>
    </lineage>
</organism>
<keyword evidence="3" id="KW-1185">Reference proteome</keyword>
<proteinExistence type="predicted"/>
<dbReference type="AlphaFoldDB" id="B9S622"/>
<evidence type="ECO:0000256" key="1">
    <source>
        <dbReference type="SAM" id="MobiDB-lite"/>
    </source>
</evidence>
<evidence type="ECO:0000313" key="3">
    <source>
        <dbReference type="Proteomes" id="UP000008311"/>
    </source>
</evidence>
<name>B9S622_RICCO</name>